<accession>A0A368NMY0</accession>
<comment type="catalytic activity">
    <reaction evidence="2">
        <text>2 GTP = 3',3'-c-di-GMP + 2 diphosphate</text>
        <dbReference type="Rhea" id="RHEA:24898"/>
        <dbReference type="ChEBI" id="CHEBI:33019"/>
        <dbReference type="ChEBI" id="CHEBI:37565"/>
        <dbReference type="ChEBI" id="CHEBI:58805"/>
        <dbReference type="EC" id="2.7.7.65"/>
    </reaction>
</comment>
<feature type="transmembrane region" description="Helical" evidence="3">
    <location>
        <begin position="130"/>
        <end position="148"/>
    </location>
</feature>
<feature type="transmembrane region" description="Helical" evidence="3">
    <location>
        <begin position="46"/>
        <end position="64"/>
    </location>
</feature>
<dbReference type="GO" id="GO:0052621">
    <property type="term" value="F:diguanylate cyclase activity"/>
    <property type="evidence" value="ECO:0007669"/>
    <property type="project" value="UniProtKB-EC"/>
</dbReference>
<reference evidence="5 6" key="1">
    <citation type="submission" date="2018-07" db="EMBL/GenBank/DDBJ databases">
        <title>Corallincola holothuriorum sp. nov., a new facultative anaerobe isolated from sea cucumber Apostichopus japonicus.</title>
        <authorList>
            <person name="Xia H."/>
        </authorList>
    </citation>
    <scope>NUCLEOTIDE SEQUENCE [LARGE SCALE GENOMIC DNA]</scope>
    <source>
        <strain evidence="5 6">C4</strain>
    </source>
</reference>
<feature type="transmembrane region" description="Helical" evidence="3">
    <location>
        <begin position="100"/>
        <end position="118"/>
    </location>
</feature>
<protein>
    <recommendedName>
        <fullName evidence="1">diguanylate cyclase</fullName>
        <ecNumber evidence="1">2.7.7.65</ecNumber>
    </recommendedName>
</protein>
<evidence type="ECO:0000259" key="4">
    <source>
        <dbReference type="PROSITE" id="PS50887"/>
    </source>
</evidence>
<evidence type="ECO:0000313" key="5">
    <source>
        <dbReference type="EMBL" id="RCU51014.1"/>
    </source>
</evidence>
<feature type="transmembrane region" description="Helical" evidence="3">
    <location>
        <begin position="218"/>
        <end position="237"/>
    </location>
</feature>
<keyword evidence="6" id="KW-1185">Reference proteome</keyword>
<evidence type="ECO:0000256" key="2">
    <source>
        <dbReference type="ARBA" id="ARBA00034247"/>
    </source>
</evidence>
<dbReference type="GO" id="GO:0005886">
    <property type="term" value="C:plasma membrane"/>
    <property type="evidence" value="ECO:0007669"/>
    <property type="project" value="TreeGrafter"/>
</dbReference>
<evidence type="ECO:0000256" key="3">
    <source>
        <dbReference type="SAM" id="Phobius"/>
    </source>
</evidence>
<dbReference type="EC" id="2.7.7.65" evidence="1"/>
<dbReference type="PROSITE" id="PS50887">
    <property type="entry name" value="GGDEF"/>
    <property type="match status" value="1"/>
</dbReference>
<dbReference type="CDD" id="cd01949">
    <property type="entry name" value="GGDEF"/>
    <property type="match status" value="1"/>
</dbReference>
<dbReference type="PANTHER" id="PTHR45138">
    <property type="entry name" value="REGULATORY COMPONENTS OF SENSORY TRANSDUCTION SYSTEM"/>
    <property type="match status" value="1"/>
</dbReference>
<dbReference type="SMART" id="SM00267">
    <property type="entry name" value="GGDEF"/>
    <property type="match status" value="1"/>
</dbReference>
<keyword evidence="3" id="KW-0472">Membrane</keyword>
<dbReference type="OrthoDB" id="9812260at2"/>
<dbReference type="InterPro" id="IPR029787">
    <property type="entry name" value="Nucleotide_cyclase"/>
</dbReference>
<gene>
    <name evidence="5" type="ORF">DU002_06740</name>
</gene>
<dbReference type="Gene3D" id="3.30.70.270">
    <property type="match status" value="1"/>
</dbReference>
<keyword evidence="3" id="KW-1133">Transmembrane helix</keyword>
<proteinExistence type="predicted"/>
<organism evidence="5 6">
    <name type="scientific">Corallincola holothuriorum</name>
    <dbReference type="NCBI Taxonomy" id="2282215"/>
    <lineage>
        <taxon>Bacteria</taxon>
        <taxon>Pseudomonadati</taxon>
        <taxon>Pseudomonadota</taxon>
        <taxon>Gammaproteobacteria</taxon>
        <taxon>Alteromonadales</taxon>
        <taxon>Psychromonadaceae</taxon>
        <taxon>Corallincola</taxon>
    </lineage>
</organism>
<dbReference type="Proteomes" id="UP000252558">
    <property type="component" value="Unassembled WGS sequence"/>
</dbReference>
<sequence>MLSLILGRYIRFMPVVTSLALPTLLPLLALFLIAPLSGLSLDYQQLLKWLPYPLFIMAAGLGHMYSLGRPVALALILTASYLVLQGPLQSNLSVIPTHQLFVLLTLLLPCSLLTLSFLPESGSLNRRFVLLLLPTAALTGIAAIFWQPSATAPSEWQTLFSLRPAPAVFAPIFSLLLAVVIALILLFRQTLLQCPWQGTLLGCLVATSLTWAMFDKTLISSLMFCTAAVVLILSVLFQGHYLAFRDQLTGLPARRSLENAFKGVGRRYVVAMMDVDHFKKFNDTYGHDVGDDVLKMVAAHIAQVTGGGTAYRYGGEEFTVLFKRKTLDDCIEHLEAVREAIADYSLVIRDKETRPKDAKAGKQQRGQAIRGRRVSVTISIGVAEREPGVDQPMQVLKAADKALYRAKQAGRNCLKA</sequence>
<dbReference type="PANTHER" id="PTHR45138:SF9">
    <property type="entry name" value="DIGUANYLATE CYCLASE DGCM-RELATED"/>
    <property type="match status" value="1"/>
</dbReference>
<feature type="transmembrane region" description="Helical" evidence="3">
    <location>
        <begin position="168"/>
        <end position="187"/>
    </location>
</feature>
<dbReference type="SUPFAM" id="SSF55073">
    <property type="entry name" value="Nucleotide cyclase"/>
    <property type="match status" value="1"/>
</dbReference>
<dbReference type="EMBL" id="QPID01000003">
    <property type="protein sequence ID" value="RCU51014.1"/>
    <property type="molecule type" value="Genomic_DNA"/>
</dbReference>
<dbReference type="Pfam" id="PF00990">
    <property type="entry name" value="GGDEF"/>
    <property type="match status" value="2"/>
</dbReference>
<dbReference type="InterPro" id="IPR050469">
    <property type="entry name" value="Diguanylate_Cyclase"/>
</dbReference>
<dbReference type="InterPro" id="IPR000160">
    <property type="entry name" value="GGDEF_dom"/>
</dbReference>
<dbReference type="GO" id="GO:0043709">
    <property type="term" value="P:cell adhesion involved in single-species biofilm formation"/>
    <property type="evidence" value="ECO:0007669"/>
    <property type="project" value="TreeGrafter"/>
</dbReference>
<evidence type="ECO:0000256" key="1">
    <source>
        <dbReference type="ARBA" id="ARBA00012528"/>
    </source>
</evidence>
<feature type="transmembrane region" description="Helical" evidence="3">
    <location>
        <begin position="12"/>
        <end position="34"/>
    </location>
</feature>
<keyword evidence="3" id="KW-0812">Transmembrane</keyword>
<dbReference type="GO" id="GO:1902201">
    <property type="term" value="P:negative regulation of bacterial-type flagellum-dependent cell motility"/>
    <property type="evidence" value="ECO:0007669"/>
    <property type="project" value="TreeGrafter"/>
</dbReference>
<comment type="caution">
    <text evidence="5">The sequence shown here is derived from an EMBL/GenBank/DDBJ whole genome shotgun (WGS) entry which is preliminary data.</text>
</comment>
<dbReference type="AlphaFoldDB" id="A0A368NMY0"/>
<evidence type="ECO:0000313" key="6">
    <source>
        <dbReference type="Proteomes" id="UP000252558"/>
    </source>
</evidence>
<dbReference type="NCBIfam" id="TIGR00254">
    <property type="entry name" value="GGDEF"/>
    <property type="match status" value="1"/>
</dbReference>
<name>A0A368NMY0_9GAMM</name>
<feature type="transmembrane region" description="Helical" evidence="3">
    <location>
        <begin position="194"/>
        <end position="212"/>
    </location>
</feature>
<dbReference type="InterPro" id="IPR043128">
    <property type="entry name" value="Rev_trsase/Diguanyl_cyclase"/>
</dbReference>
<feature type="domain" description="GGDEF" evidence="4">
    <location>
        <begin position="266"/>
        <end position="416"/>
    </location>
</feature>
<feature type="transmembrane region" description="Helical" evidence="3">
    <location>
        <begin position="71"/>
        <end position="88"/>
    </location>
</feature>
<dbReference type="RefSeq" id="WP_114337610.1">
    <property type="nucleotide sequence ID" value="NZ_QPID01000003.1"/>
</dbReference>